<dbReference type="AlphaFoldDB" id="A0A5N5FHE7"/>
<dbReference type="PANTHER" id="PTHR34115">
    <property type="entry name" value="PROTEIN, PUTATIVE-RELATED"/>
    <property type="match status" value="1"/>
</dbReference>
<keyword evidence="3" id="KW-1185">Reference proteome</keyword>
<keyword evidence="1" id="KW-0812">Transmembrane</keyword>
<dbReference type="PANTHER" id="PTHR34115:SF13">
    <property type="entry name" value="RPB1A"/>
    <property type="match status" value="1"/>
</dbReference>
<evidence type="ECO:0000313" key="2">
    <source>
        <dbReference type="EMBL" id="KAB2600660.1"/>
    </source>
</evidence>
<accession>A0A5N5FHE7</accession>
<organism evidence="2 3">
    <name type="scientific">Pyrus ussuriensis x Pyrus communis</name>
    <dbReference type="NCBI Taxonomy" id="2448454"/>
    <lineage>
        <taxon>Eukaryota</taxon>
        <taxon>Viridiplantae</taxon>
        <taxon>Streptophyta</taxon>
        <taxon>Embryophyta</taxon>
        <taxon>Tracheophyta</taxon>
        <taxon>Spermatophyta</taxon>
        <taxon>Magnoliopsida</taxon>
        <taxon>eudicotyledons</taxon>
        <taxon>Gunneridae</taxon>
        <taxon>Pentapetalae</taxon>
        <taxon>rosids</taxon>
        <taxon>fabids</taxon>
        <taxon>Rosales</taxon>
        <taxon>Rosaceae</taxon>
        <taxon>Amygdaloideae</taxon>
        <taxon>Maleae</taxon>
        <taxon>Pyrus</taxon>
    </lineage>
</organism>
<dbReference type="EMBL" id="SMOL01000715">
    <property type="protein sequence ID" value="KAB2600660.1"/>
    <property type="molecule type" value="Genomic_DNA"/>
</dbReference>
<reference evidence="2 3" key="1">
    <citation type="submission" date="2019-09" db="EMBL/GenBank/DDBJ databases">
        <authorList>
            <person name="Ou C."/>
        </authorList>
    </citation>
    <scope>NUCLEOTIDE SEQUENCE [LARGE SCALE GENOMIC DNA]</scope>
    <source>
        <strain evidence="2">S2</strain>
        <tissue evidence="2">Leaf</tissue>
    </source>
</reference>
<evidence type="ECO:0000313" key="3">
    <source>
        <dbReference type="Proteomes" id="UP000327157"/>
    </source>
</evidence>
<evidence type="ECO:0000256" key="1">
    <source>
        <dbReference type="SAM" id="Phobius"/>
    </source>
</evidence>
<comment type="caution">
    <text evidence="2">The sequence shown here is derived from an EMBL/GenBank/DDBJ whole genome shotgun (WGS) entry which is preliminary data.</text>
</comment>
<proteinExistence type="predicted"/>
<reference evidence="2 3" key="2">
    <citation type="submission" date="2019-11" db="EMBL/GenBank/DDBJ databases">
        <title>A de novo genome assembly of a pear dwarfing rootstock.</title>
        <authorList>
            <person name="Wang F."/>
            <person name="Wang J."/>
            <person name="Li S."/>
            <person name="Zhang Y."/>
            <person name="Fang M."/>
            <person name="Ma L."/>
            <person name="Zhao Y."/>
            <person name="Jiang S."/>
        </authorList>
    </citation>
    <scope>NUCLEOTIDE SEQUENCE [LARGE SCALE GENOMIC DNA]</scope>
    <source>
        <strain evidence="2">S2</strain>
        <tissue evidence="2">Leaf</tissue>
    </source>
</reference>
<sequence length="135" mass="14903">MNLLAGLLKLNIDSGIMPLPIKDKVKVLAFIVAAVIYHASLAFKDEDGDPDLAKLMHMISLLSGSLALVLELVIIFPAFEWFAVMACIICIVIIVAKSYQLIAAVVKRMYRSAVQEIVLVFDKLKDVIRNYVNVG</sequence>
<gene>
    <name evidence="2" type="ORF">D8674_038538</name>
</gene>
<feature type="transmembrane region" description="Helical" evidence="1">
    <location>
        <begin position="82"/>
        <end position="106"/>
    </location>
</feature>
<dbReference type="InterPro" id="IPR053258">
    <property type="entry name" value="Ca-permeable_cation_channel"/>
</dbReference>
<dbReference type="OrthoDB" id="1166495at2759"/>
<name>A0A5N5FHE7_9ROSA</name>
<dbReference type="Proteomes" id="UP000327157">
    <property type="component" value="Unassembled WGS sequence"/>
</dbReference>
<keyword evidence="1" id="KW-1133">Transmembrane helix</keyword>
<feature type="transmembrane region" description="Helical" evidence="1">
    <location>
        <begin position="27"/>
        <end position="43"/>
    </location>
</feature>
<feature type="transmembrane region" description="Helical" evidence="1">
    <location>
        <begin position="55"/>
        <end position="76"/>
    </location>
</feature>
<keyword evidence="1" id="KW-0472">Membrane</keyword>
<protein>
    <submittedName>
        <fullName evidence="2">Uncharacterized protein</fullName>
    </submittedName>
</protein>